<dbReference type="Pfam" id="PF00072">
    <property type="entry name" value="Response_reg"/>
    <property type="match status" value="1"/>
</dbReference>
<organism evidence="3 4">
    <name type="scientific">Thalassotalea profundi</name>
    <dbReference type="NCBI Taxonomy" id="2036687"/>
    <lineage>
        <taxon>Bacteria</taxon>
        <taxon>Pseudomonadati</taxon>
        <taxon>Pseudomonadota</taxon>
        <taxon>Gammaproteobacteria</taxon>
        <taxon>Alteromonadales</taxon>
        <taxon>Colwelliaceae</taxon>
        <taxon>Thalassotalea</taxon>
    </lineage>
</organism>
<sequence>MAELDYENKRFLIIDSIKQSRDMLKIFCYSLGAKKVDTSHRSTDILSQCAEVNYNVILLGYDLGDNKKNGQQLLEELRAKNLISRQCIVIMITAEVSQSMVLAALEHKPDEYLTKPYTMKDLSTRLSRCFDKKIAMHAIYHAMDVKDHRMVIHLCDRAIKNDTLYKHECLGIKSRQYFDLKQYDKAKRIYHAYLGSVNCQWAALGLGKIALIEQNYALAEKYFTAIIEDNQYYLSAYDWLAKTYQLTNQLEKAENVLESALLVSPRSVSRLKEYAQLCFDNNQFGKATKALSKTNELAYHSVHKNPDNALQFVDSLLEHAEELGVGQIRRLNVKAFDILTKTVRDFNSQEIKIITLFLTARLHNKANEVSLARASLNDAERLLERYKTNLTANGTFNIAKSLIALNRRKKAEILLDELSQANPDNMEILSQVVALSDKPISEQDKIAAQTALEIGVSLYRAEHYVLAIDKLNQALTHFPNHIGIKLNLLQVLLVSFEKNQKRVEDFKQASVLIKQFKSLTPDSESYLRFLKLKSKYESLRTFHI</sequence>
<dbReference type="CDD" id="cd17589">
    <property type="entry name" value="REC_TPR"/>
    <property type="match status" value="1"/>
</dbReference>
<feature type="domain" description="Response regulatory" evidence="2">
    <location>
        <begin position="10"/>
        <end position="130"/>
    </location>
</feature>
<protein>
    <submittedName>
        <fullName evidence="3">Response regulator</fullName>
    </submittedName>
</protein>
<reference evidence="4" key="1">
    <citation type="journal article" date="2019" name="Int. J. Syst. Evol. Microbiol.">
        <title>The Global Catalogue of Microorganisms (GCM) 10K type strain sequencing project: providing services to taxonomists for standard genome sequencing and annotation.</title>
        <authorList>
            <consortium name="The Broad Institute Genomics Platform"/>
            <consortium name="The Broad Institute Genome Sequencing Center for Infectious Disease"/>
            <person name="Wu L."/>
            <person name="Ma J."/>
        </authorList>
    </citation>
    <scope>NUCLEOTIDE SEQUENCE [LARGE SCALE GENOMIC DNA]</scope>
    <source>
        <strain evidence="4">CGMCC 1.15922</strain>
    </source>
</reference>
<dbReference type="SUPFAM" id="SSF48452">
    <property type="entry name" value="TPR-like"/>
    <property type="match status" value="1"/>
</dbReference>
<dbReference type="InterPro" id="IPR011990">
    <property type="entry name" value="TPR-like_helical_dom_sf"/>
</dbReference>
<dbReference type="Gene3D" id="3.40.50.2300">
    <property type="match status" value="1"/>
</dbReference>
<dbReference type="Proteomes" id="UP000626370">
    <property type="component" value="Unassembled WGS sequence"/>
</dbReference>
<evidence type="ECO:0000313" key="4">
    <source>
        <dbReference type="Proteomes" id="UP000626370"/>
    </source>
</evidence>
<accession>A0ABQ3J7H8</accession>
<comment type="caution">
    <text evidence="3">The sequence shown here is derived from an EMBL/GenBank/DDBJ whole genome shotgun (WGS) entry which is preliminary data.</text>
</comment>
<dbReference type="SMART" id="SM00448">
    <property type="entry name" value="REC"/>
    <property type="match status" value="1"/>
</dbReference>
<dbReference type="InterPro" id="IPR001789">
    <property type="entry name" value="Sig_transdc_resp-reg_receiver"/>
</dbReference>
<dbReference type="SUPFAM" id="SSF52172">
    <property type="entry name" value="CheY-like"/>
    <property type="match status" value="1"/>
</dbReference>
<gene>
    <name evidence="3" type="ORF">GCM10011501_35200</name>
</gene>
<proteinExistence type="predicted"/>
<evidence type="ECO:0000256" key="1">
    <source>
        <dbReference type="PROSITE-ProRule" id="PRU00169"/>
    </source>
</evidence>
<evidence type="ECO:0000313" key="3">
    <source>
        <dbReference type="EMBL" id="GHF02865.1"/>
    </source>
</evidence>
<dbReference type="SMART" id="SM00028">
    <property type="entry name" value="TPR"/>
    <property type="match status" value="3"/>
</dbReference>
<dbReference type="RefSeq" id="WP_189379664.1">
    <property type="nucleotide sequence ID" value="NZ_BNAH01000022.1"/>
</dbReference>
<dbReference type="PROSITE" id="PS50110">
    <property type="entry name" value="RESPONSE_REGULATORY"/>
    <property type="match status" value="1"/>
</dbReference>
<keyword evidence="4" id="KW-1185">Reference proteome</keyword>
<dbReference type="EMBL" id="BNAH01000022">
    <property type="protein sequence ID" value="GHF02865.1"/>
    <property type="molecule type" value="Genomic_DNA"/>
</dbReference>
<name>A0ABQ3J7H8_9GAMM</name>
<dbReference type="InterPro" id="IPR019734">
    <property type="entry name" value="TPR_rpt"/>
</dbReference>
<comment type="caution">
    <text evidence="1">Lacks conserved residue(s) required for the propagation of feature annotation.</text>
</comment>
<dbReference type="Gene3D" id="1.25.40.10">
    <property type="entry name" value="Tetratricopeptide repeat domain"/>
    <property type="match status" value="2"/>
</dbReference>
<dbReference type="InterPro" id="IPR011006">
    <property type="entry name" value="CheY-like_superfamily"/>
</dbReference>
<evidence type="ECO:0000259" key="2">
    <source>
        <dbReference type="PROSITE" id="PS50110"/>
    </source>
</evidence>